<evidence type="ECO:0000256" key="13">
    <source>
        <dbReference type="ARBA" id="ARBA00022884"/>
    </source>
</evidence>
<feature type="compositionally biased region" description="Polar residues" evidence="16">
    <location>
        <begin position="773"/>
        <end position="799"/>
    </location>
</feature>
<evidence type="ECO:0000256" key="15">
    <source>
        <dbReference type="HAMAP-Rule" id="MF_00970"/>
    </source>
</evidence>
<evidence type="ECO:0000259" key="17">
    <source>
        <dbReference type="PROSITE" id="PS50126"/>
    </source>
</evidence>
<dbReference type="GO" id="GO:0008995">
    <property type="term" value="F:ribonuclease E activity"/>
    <property type="evidence" value="ECO:0007669"/>
    <property type="project" value="UniProtKB-EC"/>
</dbReference>
<evidence type="ECO:0000313" key="19">
    <source>
        <dbReference type="Proteomes" id="UP001271890"/>
    </source>
</evidence>
<feature type="binding site" evidence="15">
    <location>
        <position position="407"/>
    </location>
    <ligand>
        <name>Zn(2+)</name>
        <dbReference type="ChEBI" id="CHEBI:29105"/>
        <note>ligand shared between dimeric partners</note>
    </ligand>
</feature>
<feature type="compositionally biased region" description="Basic and acidic residues" evidence="16">
    <location>
        <begin position="651"/>
        <end position="685"/>
    </location>
</feature>
<comment type="cofactor">
    <cofactor evidence="15">
        <name>Mg(2+)</name>
        <dbReference type="ChEBI" id="CHEBI:18420"/>
    </cofactor>
    <text evidence="15">Binds 1 Mg(2+) ion per subunit.</text>
</comment>
<keyword evidence="14 15" id="KW-0472">Membrane</keyword>
<dbReference type="Proteomes" id="UP001271890">
    <property type="component" value="Unassembled WGS sequence"/>
</dbReference>
<evidence type="ECO:0000256" key="12">
    <source>
        <dbReference type="ARBA" id="ARBA00022842"/>
    </source>
</evidence>
<dbReference type="PROSITE" id="PS50126">
    <property type="entry name" value="S1"/>
    <property type="match status" value="1"/>
</dbReference>
<accession>A0ABU4S3E6</accession>
<dbReference type="Gene3D" id="2.40.50.140">
    <property type="entry name" value="Nucleic acid-binding proteins"/>
    <property type="match status" value="1"/>
</dbReference>
<feature type="region of interest" description="Disordered" evidence="16">
    <location>
        <begin position="1064"/>
        <end position="1094"/>
    </location>
</feature>
<dbReference type="Pfam" id="PF10150">
    <property type="entry name" value="RNase_E_G"/>
    <property type="match status" value="1"/>
</dbReference>
<dbReference type="InterPro" id="IPR028878">
    <property type="entry name" value="RNase_E"/>
</dbReference>
<keyword evidence="15" id="KW-0820">tRNA-binding</keyword>
<dbReference type="NCBIfam" id="NF008074">
    <property type="entry name" value="PRK10811.1"/>
    <property type="match status" value="1"/>
</dbReference>
<gene>
    <name evidence="15" type="primary">rne</name>
    <name evidence="18" type="ORF">FE392_00165</name>
</gene>
<keyword evidence="9 15" id="KW-0699">rRNA-binding</keyword>
<comment type="caution">
    <text evidence="18">The sequence shown here is derived from an EMBL/GenBank/DDBJ whole genome shotgun (WGS) entry which is preliminary data.</text>
</comment>
<keyword evidence="13 15" id="KW-0694">RNA-binding</keyword>
<keyword evidence="12 15" id="KW-0460">Magnesium</keyword>
<sequence>MKRMLINATQQEELRVALVDGQRLYDLDIESPGHEQKKANIYKGKITRIEPSLEAAFVDYGAERHGFLPIKEIAREYFPSNYHPHGRPNIKDILKEGQEVIVQVDKEERGNKGAALTTFISLAGSYLVLMPNNPRAGGISRRIEGDDRIELKEALSSLEVPEGMGLIVRTAGVGKSAEALQGDLNFRLRHWEAIKKAADSHPAPFLIHQESNVIVRAFRDYLRPDIGEILIDNPKILDLARQHITALGRPDFASKIKLYSGEVPLFSHYQIESQIESAFQREVRLPSGGSVVIDTTEALTAIDINSSRSTRGGDIEETAFNTNLEAADEIARQLRLRDLGGLIVIDFIDMTPVRHQREVENRLRDAVRQDRARIQIGRISRFGLLEMSRQRLSPSLGESSHHVCPRCSGTGTIRDNESLSLSILRLIEEEALKENTHQVHAIVPVQIASYLLNEKRRAVNAIEHRQGGVGVVIVPNDQMQTPHFSVLRVRKGEEISAVSYHLPQLHDAEMANVPDDSQNERKRPEQPAISTFDLPADAPAAATAKARSDKKAVVSNQKQAATPGLFSRFLTALKKLFSAEEEKQPQASNKKPSGNDNRRSSERRNPRRQNQRRDRNENENRNNRERDEQRKGRNTQQKNNANAQENVAIDNEAREAQQQQRREQRAERQRRRQEEKRQQQLEAKAEQAASKPEQNEEEAEERQPVMPRRQRRQLEQKIRITDEVKKEAVVAALPAIVPETVSTNVGEEKKVSVPAIIDTHVEAANQPAISQNSVAQDMASQNDAPQNAASQNNEQQDNTMPRRSRRSPRHLRVSGQRRRRYRDERSLTQSPVPLEMAVVSPELASGKVWVRYPVTPVTTAEAEMPAAVETVDEAAPVQQENVILIPAITEPSPSPMETRAEVVEQLEIAVHHEAAVTHEDAKLAEESSSVVASEEPEAEAVEPVISHDEQHPAEVLSDDKAPQVDSLHNEAPHNKELHNKVVRDSEASDPIIVSPLVEQEHHEEQPTVAAETSAQAEEVKTEETKVTESPIIVEKYHHAYSPMTRAPAPDLVEKPVVINELQRPASPFKGKGGAGGHSATNIATSGMVKPQFFK</sequence>
<feature type="compositionally biased region" description="Basic and acidic residues" evidence="16">
    <location>
        <begin position="1017"/>
        <end position="1026"/>
    </location>
</feature>
<keyword evidence="10 15" id="KW-0255">Endonuclease</keyword>
<keyword evidence="7 15" id="KW-0540">Nuclease</keyword>
<feature type="compositionally biased region" description="Basic residues" evidence="16">
    <location>
        <begin position="802"/>
        <end position="820"/>
    </location>
</feature>
<comment type="similarity">
    <text evidence="1">Belongs to the RNase E/G family. RNase G subfamily.</text>
</comment>
<evidence type="ECO:0000256" key="11">
    <source>
        <dbReference type="ARBA" id="ARBA00022801"/>
    </source>
</evidence>
<name>A0ABU4S3E6_9GAMM</name>
<evidence type="ECO:0000256" key="6">
    <source>
        <dbReference type="ARBA" id="ARBA00022694"/>
    </source>
</evidence>
<feature type="region of interest" description="Disordered" evidence="16">
    <location>
        <begin position="1001"/>
        <end position="1026"/>
    </location>
</feature>
<dbReference type="Pfam" id="PF00575">
    <property type="entry name" value="S1"/>
    <property type="match status" value="1"/>
</dbReference>
<dbReference type="SUPFAM" id="SSF50249">
    <property type="entry name" value="Nucleic acid-binding proteins"/>
    <property type="match status" value="1"/>
</dbReference>
<dbReference type="Pfam" id="PF20833">
    <property type="entry name" value="RNase_E_G_Thio"/>
    <property type="match status" value="1"/>
</dbReference>
<dbReference type="InterPro" id="IPR012340">
    <property type="entry name" value="NA-bd_OB-fold"/>
</dbReference>
<keyword evidence="8 15" id="KW-0479">Metal-binding</keyword>
<dbReference type="PANTHER" id="PTHR30001:SF1">
    <property type="entry name" value="RIBONUCLEASE E_G-LIKE PROTEIN, CHLOROPLASTIC"/>
    <property type="match status" value="1"/>
</dbReference>
<feature type="region of interest" description="Disordered" evidence="16">
    <location>
        <begin position="514"/>
        <end position="559"/>
    </location>
</feature>
<keyword evidence="15" id="KW-0862">Zinc</keyword>
<feature type="region of interest" description="Disordered" evidence="16">
    <location>
        <begin position="773"/>
        <end position="827"/>
    </location>
</feature>
<dbReference type="Gene3D" id="3.40.1260.20">
    <property type="entry name" value="Ribonuclease E, catalytic domain"/>
    <property type="match status" value="1"/>
</dbReference>
<keyword evidence="6 15" id="KW-0819">tRNA processing</keyword>
<dbReference type="SMART" id="SM00316">
    <property type="entry name" value="S1"/>
    <property type="match status" value="1"/>
</dbReference>
<keyword evidence="19" id="KW-1185">Reference proteome</keyword>
<evidence type="ECO:0000256" key="14">
    <source>
        <dbReference type="ARBA" id="ARBA00023136"/>
    </source>
</evidence>
<comment type="catalytic activity">
    <reaction evidence="15">
        <text>Endonucleolytic cleavage of single-stranded RNA in A- and U-rich regions.</text>
        <dbReference type="EC" id="3.1.26.12"/>
    </reaction>
</comment>
<evidence type="ECO:0000256" key="2">
    <source>
        <dbReference type="ARBA" id="ARBA00022475"/>
    </source>
</evidence>
<evidence type="ECO:0000256" key="8">
    <source>
        <dbReference type="ARBA" id="ARBA00022723"/>
    </source>
</evidence>
<protein>
    <recommendedName>
        <fullName evidence="15">Ribonuclease E</fullName>
        <shortName evidence="15">RNase E</shortName>
        <ecNumber evidence="15">3.1.26.12</ecNumber>
    </recommendedName>
</protein>
<dbReference type="EMBL" id="VCDN01000001">
    <property type="protein sequence ID" value="MDX7985762.1"/>
    <property type="molecule type" value="Genomic_DNA"/>
</dbReference>
<dbReference type="InterPro" id="IPR021968">
    <property type="entry name" value="PNPase_C"/>
</dbReference>
<dbReference type="Pfam" id="PF12111">
    <property type="entry name" value="PNPase_C"/>
    <property type="match status" value="1"/>
</dbReference>
<evidence type="ECO:0000256" key="4">
    <source>
        <dbReference type="ARBA" id="ARBA00022519"/>
    </source>
</evidence>
<comment type="function">
    <text evidence="15">Endoribonuclease that plays a central role in RNA processing and decay. Required for the maturation of 5S and 16S rRNAs and the majority of tRNAs. Also involved in the degradation of most mRNAs.</text>
</comment>
<keyword evidence="5 15" id="KW-0698">rRNA processing</keyword>
<dbReference type="InterPro" id="IPR004659">
    <property type="entry name" value="RNase_E/G"/>
</dbReference>
<feature type="compositionally biased region" description="Polar residues" evidence="16">
    <location>
        <begin position="585"/>
        <end position="594"/>
    </location>
</feature>
<feature type="region of interest" description="Disordered" evidence="16">
    <location>
        <begin position="579"/>
        <end position="714"/>
    </location>
</feature>
<evidence type="ECO:0000256" key="7">
    <source>
        <dbReference type="ARBA" id="ARBA00022722"/>
    </source>
</evidence>
<organism evidence="18 19">
    <name type="scientific">Xenorhabdus santafensis</name>
    <dbReference type="NCBI Taxonomy" id="2582833"/>
    <lineage>
        <taxon>Bacteria</taxon>
        <taxon>Pseudomonadati</taxon>
        <taxon>Pseudomonadota</taxon>
        <taxon>Gammaproteobacteria</taxon>
        <taxon>Enterobacterales</taxon>
        <taxon>Morganellaceae</taxon>
        <taxon>Xenorhabdus</taxon>
    </lineage>
</organism>
<dbReference type="CDD" id="cd04453">
    <property type="entry name" value="S1_RNase_E"/>
    <property type="match status" value="1"/>
</dbReference>
<feature type="compositionally biased region" description="Polar residues" evidence="16">
    <location>
        <begin position="634"/>
        <end position="645"/>
    </location>
</feature>
<feature type="compositionally biased region" description="Basic and acidic residues" evidence="16">
    <location>
        <begin position="611"/>
        <end position="631"/>
    </location>
</feature>
<proteinExistence type="inferred from homology"/>
<evidence type="ECO:0000256" key="16">
    <source>
        <dbReference type="SAM" id="MobiDB-lite"/>
    </source>
</evidence>
<feature type="binding site" evidence="15">
    <location>
        <position position="303"/>
    </location>
    <ligand>
        <name>Mg(2+)</name>
        <dbReference type="ChEBI" id="CHEBI:18420"/>
        <note>catalytic</note>
    </ligand>
</feature>
<comment type="subunit">
    <text evidence="15">Component of the RNA degradosome, which is a multiprotein complex involved in RNA processing and mRNA degradation. Within the RNA degradosome, RNase E assembles into a homotetramer formed by a dimer of dimers.</text>
</comment>
<keyword evidence="3 15" id="KW-0963">Cytoplasm</keyword>
<evidence type="ECO:0000256" key="3">
    <source>
        <dbReference type="ARBA" id="ARBA00022490"/>
    </source>
</evidence>
<reference evidence="19" key="1">
    <citation type="journal article" date="2024" name="Toxins">
        <title>Genome Sequence Analysis of Native Xenorhabdus Strains Isolated from Entomopathogenic Nematodes in Argentina.</title>
        <authorList>
            <person name="Palma L."/>
            <person name="Frizzo L."/>
            <person name="Kaiser S."/>
            <person name="Berry C."/>
            <person name="Caballero P."/>
            <person name="Bode H.B."/>
            <person name="Del Valle E.E."/>
        </authorList>
    </citation>
    <scope>NUCLEOTIDE SEQUENCE [LARGE SCALE GENOMIC DNA]</scope>
    <source>
        <strain evidence="19">12</strain>
    </source>
</reference>
<evidence type="ECO:0000256" key="10">
    <source>
        <dbReference type="ARBA" id="ARBA00022759"/>
    </source>
</evidence>
<evidence type="ECO:0000256" key="9">
    <source>
        <dbReference type="ARBA" id="ARBA00022730"/>
    </source>
</evidence>
<comment type="subcellular location">
    <subcellularLocation>
        <location evidence="15">Cytoplasm</location>
    </subcellularLocation>
    <subcellularLocation>
        <location evidence="15">Cell inner membrane</location>
        <topology evidence="15">Peripheral membrane protein</topology>
        <orientation evidence="15">Cytoplasmic side</orientation>
    </subcellularLocation>
</comment>
<keyword evidence="11 15" id="KW-0378">Hydrolase</keyword>
<feature type="compositionally biased region" description="Low complexity" evidence="16">
    <location>
        <begin position="535"/>
        <end position="545"/>
    </location>
</feature>
<comment type="similarity">
    <text evidence="15">Belongs to the RNase E/G family. RNase E subfamily.</text>
</comment>
<dbReference type="EC" id="3.1.26.12" evidence="15"/>
<comment type="cofactor">
    <cofactor evidence="15">
        <name>Zn(2+)</name>
        <dbReference type="ChEBI" id="CHEBI:29105"/>
    </cofactor>
    <text evidence="15">Binds 2 Zn(2+) ions per homotetramer.</text>
</comment>
<evidence type="ECO:0000313" key="18">
    <source>
        <dbReference type="EMBL" id="MDX7985762.1"/>
    </source>
</evidence>
<evidence type="ECO:0000256" key="1">
    <source>
        <dbReference type="ARBA" id="ARBA00005663"/>
    </source>
</evidence>
<feature type="domain" description="S1 motif" evidence="17">
    <location>
        <begin position="39"/>
        <end position="119"/>
    </location>
</feature>
<feature type="binding site" evidence="15">
    <location>
        <position position="346"/>
    </location>
    <ligand>
        <name>Mg(2+)</name>
        <dbReference type="ChEBI" id="CHEBI:18420"/>
        <note>catalytic</note>
    </ligand>
</feature>
<feature type="binding site" evidence="15">
    <location>
        <position position="404"/>
    </location>
    <ligand>
        <name>Zn(2+)</name>
        <dbReference type="ChEBI" id="CHEBI:29105"/>
        <note>ligand shared between dimeric partners</note>
    </ligand>
</feature>
<dbReference type="InterPro" id="IPR048583">
    <property type="entry name" value="RNase_E_G_thioredoxin-like"/>
</dbReference>
<evidence type="ECO:0000256" key="5">
    <source>
        <dbReference type="ARBA" id="ARBA00022552"/>
    </source>
</evidence>
<keyword evidence="4 15" id="KW-0997">Cell inner membrane</keyword>
<keyword evidence="2 15" id="KW-1003">Cell membrane</keyword>
<dbReference type="PANTHER" id="PTHR30001">
    <property type="entry name" value="RIBONUCLEASE"/>
    <property type="match status" value="1"/>
</dbReference>
<dbReference type="RefSeq" id="WP_319928218.1">
    <property type="nucleotide sequence ID" value="NZ_VCDN01000001.1"/>
</dbReference>
<dbReference type="InterPro" id="IPR019307">
    <property type="entry name" value="RNA-bd_AU-1/RNase_E/G"/>
</dbReference>
<dbReference type="InterPro" id="IPR003029">
    <property type="entry name" value="S1_domain"/>
</dbReference>
<dbReference type="NCBIfam" id="TIGR00757">
    <property type="entry name" value="RNaseEG"/>
    <property type="match status" value="1"/>
</dbReference>
<dbReference type="HAMAP" id="MF_00970">
    <property type="entry name" value="RNase_E"/>
    <property type="match status" value="1"/>
</dbReference>
<feature type="region of interest" description="Required for zinc-mediated homotetramerization and catalytic activity" evidence="15">
    <location>
        <begin position="404"/>
        <end position="407"/>
    </location>
</feature>